<gene>
    <name evidence="2" type="ORF">PUND_06837</name>
</gene>
<organism evidence="2 3">
    <name type="scientific">Pseudoalteromonas undina</name>
    <dbReference type="NCBI Taxonomy" id="43660"/>
    <lineage>
        <taxon>Bacteria</taxon>
        <taxon>Pseudomonadati</taxon>
        <taxon>Pseudomonadota</taxon>
        <taxon>Gammaproteobacteria</taxon>
        <taxon>Alteromonadales</taxon>
        <taxon>Pseudoalteromonadaceae</taxon>
        <taxon>Pseudoalteromonas</taxon>
    </lineage>
</organism>
<name>A0ABN0NK48_9GAMM</name>
<dbReference type="InterPro" id="IPR050194">
    <property type="entry name" value="Glycosyltransferase_grp1"/>
</dbReference>
<dbReference type="InterPro" id="IPR001296">
    <property type="entry name" value="Glyco_trans_1"/>
</dbReference>
<keyword evidence="2" id="KW-0808">Transferase</keyword>
<dbReference type="GO" id="GO:0016740">
    <property type="term" value="F:transferase activity"/>
    <property type="evidence" value="ECO:0007669"/>
    <property type="project" value="UniProtKB-KW"/>
</dbReference>
<sequence length="349" mass="40051">MKNQLVVIGNFGSGQGNCGQTIKTNVVYSLLKKERADDTIAFDTSNLKSISKIFYLLFVVFRYDKFVILPAQKALPILACLFYIFNKKADYIVIGGWLPEYLMISRRFIKKAISSNFRIFVETRDMTSKLIKIGIKSYVLPNFKTFVKFKLESVLEEKEKNSTKVNYVYVGRVIKEKGLIDSINALYNVASNFKDKQFNFDIYGPLDNCFESEFKNAIKKFKSENLIVTYKGFVSPSEIQETLVSYNFFLFPTYYEGEGFPGCLIDAMASGVPIIASDWKYNKEIVKSNENGYLYKSKSVSDLTNVLSHSFLLSPKDYKDLVSKCLIDAVTYHEDNVKLTMEKYNFFVS</sequence>
<reference evidence="2" key="1">
    <citation type="journal article" date="2012" name="J. Bacteriol.">
        <title>Genome sequences of type strains of seven species of the marine bacterium Pseudoalteromonas.</title>
        <authorList>
            <person name="Xie B.B."/>
            <person name="Shu Y.L."/>
            <person name="Qin Q.L."/>
            <person name="Rong J.C."/>
            <person name="Zhang X.Y."/>
            <person name="Chen X.L."/>
            <person name="Shi M."/>
            <person name="He H.L."/>
            <person name="Zhou B.C."/>
            <person name="Zhang Y.Z."/>
        </authorList>
    </citation>
    <scope>NUCLEOTIDE SEQUENCE [LARGE SCALE GENOMIC DNA]</scope>
    <source>
        <strain evidence="2">NCIMB 2128</strain>
    </source>
</reference>
<reference evidence="2" key="2">
    <citation type="submission" date="2013-04" db="EMBL/GenBank/DDBJ databases">
        <title>Genome sequence of Pseudoalteromonas undina.</title>
        <authorList>
            <person name="Xie B.-B."/>
            <person name="Rong J.-C."/>
            <person name="Qin Q.-L."/>
            <person name="Shu Y.-L."/>
            <person name="Zhang Y.-Z."/>
        </authorList>
    </citation>
    <scope>NUCLEOTIDE SEQUENCE</scope>
    <source>
        <strain evidence="2">NCIMB 2128</strain>
    </source>
</reference>
<dbReference type="EMBL" id="AHCF02000013">
    <property type="protein sequence ID" value="ERG61626.1"/>
    <property type="molecule type" value="Genomic_DNA"/>
</dbReference>
<dbReference type="Proteomes" id="UP000016534">
    <property type="component" value="Unassembled WGS sequence"/>
</dbReference>
<feature type="domain" description="Glycosyl transferase family 1" evidence="1">
    <location>
        <begin position="157"/>
        <end position="307"/>
    </location>
</feature>
<keyword evidence="3" id="KW-1185">Reference proteome</keyword>
<evidence type="ECO:0000313" key="2">
    <source>
        <dbReference type="EMBL" id="ERG61626.1"/>
    </source>
</evidence>
<dbReference type="SUPFAM" id="SSF53756">
    <property type="entry name" value="UDP-Glycosyltransferase/glycogen phosphorylase"/>
    <property type="match status" value="1"/>
</dbReference>
<dbReference type="Pfam" id="PF00534">
    <property type="entry name" value="Glycos_transf_1"/>
    <property type="match status" value="1"/>
</dbReference>
<comment type="caution">
    <text evidence="2">The sequence shown here is derived from an EMBL/GenBank/DDBJ whole genome shotgun (WGS) entry which is preliminary data.</text>
</comment>
<dbReference type="PANTHER" id="PTHR45947">
    <property type="entry name" value="SULFOQUINOVOSYL TRANSFERASE SQD2"/>
    <property type="match status" value="1"/>
</dbReference>
<dbReference type="Gene3D" id="3.40.50.2000">
    <property type="entry name" value="Glycogen Phosphorylase B"/>
    <property type="match status" value="2"/>
</dbReference>
<dbReference type="PANTHER" id="PTHR45947:SF3">
    <property type="entry name" value="SULFOQUINOVOSYL TRANSFERASE SQD2"/>
    <property type="match status" value="1"/>
</dbReference>
<evidence type="ECO:0000313" key="3">
    <source>
        <dbReference type="Proteomes" id="UP000016534"/>
    </source>
</evidence>
<protein>
    <submittedName>
        <fullName evidence="2">Group 1 glycosyl transferase</fullName>
    </submittedName>
</protein>
<accession>A0ABN0NK48</accession>
<evidence type="ECO:0000259" key="1">
    <source>
        <dbReference type="Pfam" id="PF00534"/>
    </source>
</evidence>
<proteinExistence type="predicted"/>